<proteinExistence type="predicted"/>
<evidence type="ECO:0000313" key="3">
    <source>
        <dbReference type="Proteomes" id="UP001408356"/>
    </source>
</evidence>
<organism evidence="2 3">
    <name type="scientific">Seiridium unicorne</name>
    <dbReference type="NCBI Taxonomy" id="138068"/>
    <lineage>
        <taxon>Eukaryota</taxon>
        <taxon>Fungi</taxon>
        <taxon>Dikarya</taxon>
        <taxon>Ascomycota</taxon>
        <taxon>Pezizomycotina</taxon>
        <taxon>Sordariomycetes</taxon>
        <taxon>Xylariomycetidae</taxon>
        <taxon>Amphisphaeriales</taxon>
        <taxon>Sporocadaceae</taxon>
        <taxon>Seiridium</taxon>
    </lineage>
</organism>
<protein>
    <submittedName>
        <fullName evidence="2">CCHC-type domain-containing protein</fullName>
    </submittedName>
</protein>
<accession>A0ABR2UK31</accession>
<dbReference type="InterPro" id="IPR036875">
    <property type="entry name" value="Znf_CCHC_sf"/>
</dbReference>
<dbReference type="EMBL" id="JARVKF010000421">
    <property type="protein sequence ID" value="KAK9414901.1"/>
    <property type="molecule type" value="Genomic_DNA"/>
</dbReference>
<feature type="region of interest" description="Disordered" evidence="1">
    <location>
        <begin position="431"/>
        <end position="451"/>
    </location>
</feature>
<evidence type="ECO:0000313" key="2">
    <source>
        <dbReference type="EMBL" id="KAK9414901.1"/>
    </source>
</evidence>
<dbReference type="Proteomes" id="UP001408356">
    <property type="component" value="Unassembled WGS sequence"/>
</dbReference>
<sequence>MSGQERKAIPWFKHEDEVDRVTLEKQRQDAGQTVKDFCDDHLLHEEEWRNIKHLTLAEAEERRSHRDQALNAVKHEPGVPNPATDAALHGTDTRLTSSTAPDSRRLRPAQPTRLSTRVMKLGQACEVVVDQSRRLVLRLKRHPQKVFFNATLTEPPTRDSEEKVFGSFLNMYAFENFFKDLKLTHGKHLGATAMITFHAEDSGDAVPGGGTTSMPLLPFQPTSTWTTARHASPKPKVPEALKHLVPEEEERAPQTTEEVLAQTECANCHKFGHGLGDCVWPINLRHGDIYGCPVCNTKTHCWDNCPNIKFFGDDTKVAFLCTKRAGKAMIRADWDFYPTLRNLVVTGKMTVTEDSAFPWSRENCLQIMTKPDAVKTLEEWSYETFGGVCADPFTGPMVILGENPYNSSFTVWRANSREFLRVSALAAATKGEDDSNADTAVSHPLPGADTS</sequence>
<reference evidence="2 3" key="1">
    <citation type="journal article" date="2024" name="J. Plant Pathol.">
        <title>Sequence and assembly of the genome of Seiridium unicorne, isolate CBS 538.82, causal agent of cypress canker disease.</title>
        <authorList>
            <person name="Scali E."/>
            <person name="Rocca G.D."/>
            <person name="Danti R."/>
            <person name="Garbelotto M."/>
            <person name="Barberini S."/>
            <person name="Baroncelli R."/>
            <person name="Emiliani G."/>
        </authorList>
    </citation>
    <scope>NUCLEOTIDE SEQUENCE [LARGE SCALE GENOMIC DNA]</scope>
    <source>
        <strain evidence="2 3">BM-138-508</strain>
    </source>
</reference>
<comment type="caution">
    <text evidence="2">The sequence shown here is derived from an EMBL/GenBank/DDBJ whole genome shotgun (WGS) entry which is preliminary data.</text>
</comment>
<feature type="region of interest" description="Disordered" evidence="1">
    <location>
        <begin position="74"/>
        <end position="108"/>
    </location>
</feature>
<evidence type="ECO:0000256" key="1">
    <source>
        <dbReference type="SAM" id="MobiDB-lite"/>
    </source>
</evidence>
<dbReference type="SUPFAM" id="SSF57756">
    <property type="entry name" value="Retrovirus zinc finger-like domains"/>
    <property type="match status" value="1"/>
</dbReference>
<name>A0ABR2UK31_9PEZI</name>
<gene>
    <name evidence="2" type="ORF">SUNI508_10844</name>
</gene>
<keyword evidence="3" id="KW-1185">Reference proteome</keyword>